<dbReference type="RefSeq" id="XP_041631728.1">
    <property type="nucleotide sequence ID" value="XM_041775794.1"/>
</dbReference>
<dbReference type="SMART" id="SM00034">
    <property type="entry name" value="CLECT"/>
    <property type="match status" value="1"/>
</dbReference>
<accession>A0ABM3C678</accession>
<reference evidence="5" key="2">
    <citation type="submission" date="2025-08" db="UniProtKB">
        <authorList>
            <consortium name="RefSeq"/>
        </authorList>
    </citation>
    <scope>IDENTIFICATION</scope>
    <source>
        <strain evidence="5">14028-0561.14</strain>
        <tissue evidence="5">Whole fly</tissue>
    </source>
</reference>
<feature type="domain" description="C-type lectin" evidence="3">
    <location>
        <begin position="191"/>
        <end position="304"/>
    </location>
</feature>
<evidence type="ECO:0000256" key="2">
    <source>
        <dbReference type="SAM" id="SignalP"/>
    </source>
</evidence>
<protein>
    <submittedName>
        <fullName evidence="5">Mannose-binding protein-like</fullName>
    </submittedName>
</protein>
<reference evidence="4" key="1">
    <citation type="submission" date="2025-05" db="UniProtKB">
        <authorList>
            <consortium name="RefSeq"/>
        </authorList>
    </citation>
    <scope>NUCLEOTIDE SEQUENCE [LARGE SCALE GENOMIC DNA]</scope>
    <source>
        <strain evidence="4">14028-0561.14</strain>
    </source>
</reference>
<keyword evidence="1" id="KW-0175">Coiled coil</keyword>
<dbReference type="Gene3D" id="3.10.100.10">
    <property type="entry name" value="Mannose-Binding Protein A, subunit A"/>
    <property type="match status" value="1"/>
</dbReference>
<feature type="coiled-coil region" evidence="1">
    <location>
        <begin position="114"/>
        <end position="145"/>
    </location>
</feature>
<name>A0ABM3C678_DROKI</name>
<dbReference type="GeneID" id="121502383"/>
<proteinExistence type="predicted"/>
<feature type="chain" id="PRO_5045510767" evidence="2">
    <location>
        <begin position="24"/>
        <end position="309"/>
    </location>
</feature>
<organism evidence="4 5">
    <name type="scientific">Drosophila kikkawai</name>
    <name type="common">Fruit fly</name>
    <dbReference type="NCBI Taxonomy" id="30033"/>
    <lineage>
        <taxon>Eukaryota</taxon>
        <taxon>Metazoa</taxon>
        <taxon>Ecdysozoa</taxon>
        <taxon>Arthropoda</taxon>
        <taxon>Hexapoda</taxon>
        <taxon>Insecta</taxon>
        <taxon>Pterygota</taxon>
        <taxon>Neoptera</taxon>
        <taxon>Endopterygota</taxon>
        <taxon>Diptera</taxon>
        <taxon>Brachycera</taxon>
        <taxon>Muscomorpha</taxon>
        <taxon>Ephydroidea</taxon>
        <taxon>Drosophilidae</taxon>
        <taxon>Drosophila</taxon>
        <taxon>Sophophora</taxon>
    </lineage>
</organism>
<gene>
    <name evidence="5" type="primary">LOC121502383</name>
</gene>
<evidence type="ECO:0000259" key="3">
    <source>
        <dbReference type="PROSITE" id="PS50041"/>
    </source>
</evidence>
<dbReference type="CDD" id="cd00037">
    <property type="entry name" value="CLECT"/>
    <property type="match status" value="1"/>
</dbReference>
<dbReference type="SUPFAM" id="SSF56436">
    <property type="entry name" value="C-type lectin-like"/>
    <property type="match status" value="1"/>
</dbReference>
<dbReference type="PANTHER" id="PTHR22803">
    <property type="entry name" value="MANNOSE, PHOSPHOLIPASE, LECTIN RECEPTOR RELATED"/>
    <property type="match status" value="1"/>
</dbReference>
<keyword evidence="4" id="KW-1185">Reference proteome</keyword>
<dbReference type="PROSITE" id="PS50041">
    <property type="entry name" value="C_TYPE_LECTIN_2"/>
    <property type="match status" value="1"/>
</dbReference>
<keyword evidence="2" id="KW-0732">Signal</keyword>
<dbReference type="Gene3D" id="1.20.120.20">
    <property type="entry name" value="Apolipoprotein"/>
    <property type="match status" value="1"/>
</dbReference>
<dbReference type="InterPro" id="IPR001304">
    <property type="entry name" value="C-type_lectin-like"/>
</dbReference>
<sequence length="309" mass="35216">MRSFTTFFLWALAASILCQGFFAKDQSGYICLIEDPIQNQCGSICLTELSPRLSEVVKAQNEGNTNIREFDKEIKSKLQTLEVKIGEVQAKLPQVHAELEEQLQGVENKLEGRLQGVENKLEGLLQGLERQLQEGQTKLEAKLGERLKDKLKTNFGRVLTKLQAVLKDINVAKMEIPDRISDNIPSGFELIGDRYFRSVSERVDWDTAERKCREMGGYLASFRNEEEFNAIKAKLNDWPAYWLGINDRDNEGHFVSVASHNPAPFLKWKEGEPSDRNHEWNCVYLFNGRMEDGSCYGDAPFICQADNET</sequence>
<dbReference type="InterPro" id="IPR050111">
    <property type="entry name" value="C-type_lectin/snaclec_domain"/>
</dbReference>
<dbReference type="Pfam" id="PF00059">
    <property type="entry name" value="Lectin_C"/>
    <property type="match status" value="1"/>
</dbReference>
<feature type="signal peptide" evidence="2">
    <location>
        <begin position="1"/>
        <end position="23"/>
    </location>
</feature>
<dbReference type="InterPro" id="IPR016187">
    <property type="entry name" value="CTDL_fold"/>
</dbReference>
<dbReference type="InterPro" id="IPR016186">
    <property type="entry name" value="C-type_lectin-like/link_sf"/>
</dbReference>
<dbReference type="Proteomes" id="UP001652661">
    <property type="component" value="Chromosome 2L"/>
</dbReference>
<evidence type="ECO:0000256" key="1">
    <source>
        <dbReference type="SAM" id="Coils"/>
    </source>
</evidence>
<evidence type="ECO:0000313" key="4">
    <source>
        <dbReference type="Proteomes" id="UP001652661"/>
    </source>
</evidence>
<evidence type="ECO:0000313" key="5">
    <source>
        <dbReference type="RefSeq" id="XP_041631728.1"/>
    </source>
</evidence>